<dbReference type="SUPFAM" id="SSF53613">
    <property type="entry name" value="Ribokinase-like"/>
    <property type="match status" value="1"/>
</dbReference>
<evidence type="ECO:0000256" key="19">
    <source>
        <dbReference type="PIRNR" id="PIRNR017184"/>
    </source>
</evidence>
<evidence type="ECO:0000256" key="4">
    <source>
        <dbReference type="ARBA" id="ARBA00009524"/>
    </source>
</evidence>
<dbReference type="Pfam" id="PF03853">
    <property type="entry name" value="YjeF_N"/>
    <property type="match status" value="1"/>
</dbReference>
<dbReference type="InterPro" id="IPR004443">
    <property type="entry name" value="YjeF_N_dom"/>
</dbReference>
<reference evidence="22 23" key="1">
    <citation type="submission" date="2017-07" db="EMBL/GenBank/DDBJ databases">
        <title>Isolation and whole genome analysis of endospore-forming bacteria from heroin.</title>
        <authorList>
            <person name="Kalinowski J."/>
            <person name="Ahrens B."/>
            <person name="Al-Dilaimi A."/>
            <person name="Winkler A."/>
            <person name="Wibberg D."/>
            <person name="Schleenbecker U."/>
            <person name="Ruckert C."/>
            <person name="Wolfel R."/>
            <person name="Grass G."/>
        </authorList>
    </citation>
    <scope>NUCLEOTIDE SEQUENCE [LARGE SCALE GENOMIC DNA]</scope>
    <source>
        <strain evidence="22 23">7539</strain>
    </source>
</reference>
<comment type="similarity">
    <text evidence="17">Belongs to the NnrD/CARKD family.</text>
</comment>
<dbReference type="EMBL" id="NPCC01000036">
    <property type="protein sequence ID" value="PAE87288.1"/>
    <property type="molecule type" value="Genomic_DNA"/>
</dbReference>
<accession>A0A268NV45</accession>
<dbReference type="PANTHER" id="PTHR12592:SF0">
    <property type="entry name" value="ATP-DEPENDENT (S)-NAD(P)H-HYDRATE DEHYDRATASE"/>
    <property type="match status" value="1"/>
</dbReference>
<keyword evidence="9 18" id="KW-0630">Potassium</keyword>
<evidence type="ECO:0000256" key="11">
    <source>
        <dbReference type="ARBA" id="ARBA00023235"/>
    </source>
</evidence>
<dbReference type="GO" id="GO:0110051">
    <property type="term" value="P:metabolite repair"/>
    <property type="evidence" value="ECO:0007669"/>
    <property type="project" value="TreeGrafter"/>
</dbReference>
<dbReference type="InterPro" id="IPR017953">
    <property type="entry name" value="Carbohydrate_kinase_pred_CS"/>
</dbReference>
<dbReference type="Pfam" id="PF01256">
    <property type="entry name" value="Carb_kinase"/>
    <property type="match status" value="1"/>
</dbReference>
<evidence type="ECO:0000259" key="20">
    <source>
        <dbReference type="PROSITE" id="PS51383"/>
    </source>
</evidence>
<evidence type="ECO:0000256" key="8">
    <source>
        <dbReference type="ARBA" id="ARBA00022857"/>
    </source>
</evidence>
<comment type="function">
    <text evidence="18">Catalyzes the epimerization of the S- and R-forms of NAD(P)HX, a damaged form of NAD(P)H that is a result of enzymatic or heat-dependent hydration. This is a prerequisite for the S-specific NAD(P)H-hydrate dehydratase to allow the repair of both epimers of NAD(P)HX.</text>
</comment>
<evidence type="ECO:0000256" key="16">
    <source>
        <dbReference type="ARBA" id="ARBA00049209"/>
    </source>
</evidence>
<evidence type="ECO:0000256" key="3">
    <source>
        <dbReference type="ARBA" id="ARBA00006001"/>
    </source>
</evidence>
<keyword evidence="6 17" id="KW-0547">Nucleotide-binding</keyword>
<dbReference type="EC" id="5.1.99.6" evidence="19"/>
<dbReference type="PIRSF" id="PIRSF017184">
    <property type="entry name" value="Nnr"/>
    <property type="match status" value="1"/>
</dbReference>
<feature type="binding site" evidence="18">
    <location>
        <position position="127"/>
    </location>
    <ligand>
        <name>K(+)</name>
        <dbReference type="ChEBI" id="CHEBI:29103"/>
    </ligand>
</feature>
<comment type="similarity">
    <text evidence="18">Belongs to the NnrE/AIBP family.</text>
</comment>
<dbReference type="InterPro" id="IPR030677">
    <property type="entry name" value="Nnr"/>
</dbReference>
<evidence type="ECO:0000256" key="15">
    <source>
        <dbReference type="ARBA" id="ARBA00048238"/>
    </source>
</evidence>
<dbReference type="GO" id="GO:0005524">
    <property type="term" value="F:ATP binding"/>
    <property type="evidence" value="ECO:0007669"/>
    <property type="project" value="UniProtKB-UniRule"/>
</dbReference>
<feature type="domain" description="YjeF C-terminal" evidence="20">
    <location>
        <begin position="227"/>
        <end position="508"/>
    </location>
</feature>
<evidence type="ECO:0000256" key="2">
    <source>
        <dbReference type="ARBA" id="ARBA00000909"/>
    </source>
</evidence>
<dbReference type="SUPFAM" id="SSF64153">
    <property type="entry name" value="YjeF N-terminal domain-like"/>
    <property type="match status" value="1"/>
</dbReference>
<name>A0A268NV45_SHOCL</name>
<feature type="binding site" evidence="18">
    <location>
        <begin position="57"/>
        <end position="61"/>
    </location>
    <ligand>
        <name>(6S)-NADPHX</name>
        <dbReference type="ChEBI" id="CHEBI:64076"/>
    </ligand>
</feature>
<feature type="binding site" evidence="18">
    <location>
        <begin position="131"/>
        <end position="137"/>
    </location>
    <ligand>
        <name>(6S)-NADPHX</name>
        <dbReference type="ChEBI" id="CHEBI:64076"/>
    </ligand>
</feature>
<feature type="binding site" evidence="17">
    <location>
        <begin position="419"/>
        <end position="423"/>
    </location>
    <ligand>
        <name>AMP</name>
        <dbReference type="ChEBI" id="CHEBI:456215"/>
    </ligand>
</feature>
<feature type="binding site" evidence="18">
    <location>
        <position position="163"/>
    </location>
    <ligand>
        <name>K(+)</name>
        <dbReference type="ChEBI" id="CHEBI:29103"/>
    </ligand>
</feature>
<evidence type="ECO:0000256" key="10">
    <source>
        <dbReference type="ARBA" id="ARBA00023027"/>
    </source>
</evidence>
<feature type="binding site" evidence="17">
    <location>
        <position position="448"/>
    </location>
    <ligand>
        <name>AMP</name>
        <dbReference type="ChEBI" id="CHEBI:456215"/>
    </ligand>
</feature>
<feature type="binding site" evidence="17">
    <location>
        <position position="262"/>
    </location>
    <ligand>
        <name>(6S)-NADPHX</name>
        <dbReference type="ChEBI" id="CHEBI:64076"/>
    </ligand>
</feature>
<dbReference type="PROSITE" id="PS01049">
    <property type="entry name" value="YJEF_C_1"/>
    <property type="match status" value="1"/>
</dbReference>
<comment type="subunit">
    <text evidence="17">Homotetramer.</text>
</comment>
<sequence>MRIVTGEEMASIDAITMNKVGLPGAVLMENAGRGIARKLLDHYGRKRRFFIVIGSGNNGGDGFVVARVLKDEGAEVQVFIVPEESRYKGDAKLHKRVFEQSGYRWKYWKDIESQWPAMLYETDIIVDALLGTGISGQVKEPYASVIASINKLKNEIVSIDLPSGVPAGSAELNHEAIKADRTLTLQWTKVSYYLEETKPYYGEVDVVPIGIPPNTLRHLASQRYIWGKNEVVNSWVMSKPNAHKGDNGRVGIIAGSEAMPGAAALAGSAAVRSGAGFTTIATVVQNVPVIASHVKEAMYTIFSEKHGYLAPTETELAAFMDNKQSIAVGPGLGRTPALTKMVAYLLVHFKGVLILDADALHCLKECGPIVQERSAPTVITPHPGEMAMLIDQSVSYVNKNRFEVAESYAEQYGVYVVLKGPNTIVAEPSGCISVNVTGNAGLAKGGSGDVLTGMVAALVARQRIQPALSSAVFFHGYAADLLAKQRHVLATITPSDIIEHLPEAFSIVDDD</sequence>
<comment type="catalytic activity">
    <reaction evidence="1 18 19">
        <text>(6R)-NADHX = (6S)-NADHX</text>
        <dbReference type="Rhea" id="RHEA:32215"/>
        <dbReference type="ChEBI" id="CHEBI:64074"/>
        <dbReference type="ChEBI" id="CHEBI:64075"/>
        <dbReference type="EC" id="5.1.99.6"/>
    </reaction>
</comment>
<comment type="catalytic activity">
    <reaction evidence="2 18 19">
        <text>(6R)-NADPHX = (6S)-NADPHX</text>
        <dbReference type="Rhea" id="RHEA:32227"/>
        <dbReference type="ChEBI" id="CHEBI:64076"/>
        <dbReference type="ChEBI" id="CHEBI:64077"/>
        <dbReference type="EC" id="5.1.99.6"/>
    </reaction>
</comment>
<feature type="binding site" evidence="17">
    <location>
        <position position="449"/>
    </location>
    <ligand>
        <name>(6S)-NADPHX</name>
        <dbReference type="ChEBI" id="CHEBI:64076"/>
    </ligand>
</feature>
<comment type="cofactor">
    <cofactor evidence="18 19">
        <name>K(+)</name>
        <dbReference type="ChEBI" id="CHEBI:29103"/>
    </cofactor>
    <text evidence="18 19">Binds 1 potassium ion per subunit.</text>
</comment>
<dbReference type="NCBIfam" id="TIGR00197">
    <property type="entry name" value="yjeF_nterm"/>
    <property type="match status" value="1"/>
</dbReference>
<evidence type="ECO:0000256" key="7">
    <source>
        <dbReference type="ARBA" id="ARBA00022840"/>
    </source>
</evidence>
<dbReference type="InterPro" id="IPR000631">
    <property type="entry name" value="CARKD"/>
</dbReference>
<dbReference type="CDD" id="cd01171">
    <property type="entry name" value="YXKO-related"/>
    <property type="match status" value="1"/>
</dbReference>
<evidence type="ECO:0000256" key="12">
    <source>
        <dbReference type="ARBA" id="ARBA00023239"/>
    </source>
</evidence>
<keyword evidence="10 17" id="KW-0520">NAD</keyword>
<feature type="binding site" evidence="18">
    <location>
        <position position="58"/>
    </location>
    <ligand>
        <name>K(+)</name>
        <dbReference type="ChEBI" id="CHEBI:29103"/>
    </ligand>
</feature>
<comment type="similarity">
    <text evidence="3 19">In the N-terminal section; belongs to the NnrE/AIBP family.</text>
</comment>
<evidence type="ECO:0000256" key="17">
    <source>
        <dbReference type="HAMAP-Rule" id="MF_01965"/>
    </source>
</evidence>
<dbReference type="AlphaFoldDB" id="A0A268NV45"/>
<dbReference type="InterPro" id="IPR036652">
    <property type="entry name" value="YjeF_N_dom_sf"/>
</dbReference>
<dbReference type="GO" id="GO:0052855">
    <property type="term" value="F:ADP-dependent NAD(P)H-hydrate dehydratase activity"/>
    <property type="evidence" value="ECO:0007669"/>
    <property type="project" value="UniProtKB-UniRule"/>
</dbReference>
<dbReference type="PROSITE" id="PS51383">
    <property type="entry name" value="YJEF_C_3"/>
    <property type="match status" value="1"/>
</dbReference>
<evidence type="ECO:0000256" key="18">
    <source>
        <dbReference type="HAMAP-Rule" id="MF_01966"/>
    </source>
</evidence>
<keyword evidence="12 17" id="KW-0456">Lyase</keyword>
<comment type="function">
    <text evidence="14 19">Bifunctional enzyme that catalyzes the epimerization of the S- and R-forms of NAD(P)HX and the dehydration of the S-form of NAD(P)HX at the expense of ADP, which is converted to AMP. This allows the repair of both epimers of NAD(P)HX, a damaged form of NAD(P)H that is a result of enzymatic or heat-dependent hydration.</text>
</comment>
<evidence type="ECO:0000256" key="13">
    <source>
        <dbReference type="ARBA" id="ARBA00023268"/>
    </source>
</evidence>
<proteinExistence type="inferred from homology"/>
<comment type="function">
    <text evidence="17">Catalyzes the dehydration of the S-form of NAD(P)HX at the expense of ADP, which is converted to AMP. Together with NAD(P)HX epimerase, which catalyzes the epimerization of the S- and R-forms, the enzyme allows the repair of both epimers of NAD(P)HX, a damaged form of NAD(P)H that is a result of enzymatic or heat-dependent hydration.</text>
</comment>
<gene>
    <name evidence="17" type="primary">nnrD</name>
    <name evidence="18" type="synonym">nnrE</name>
    <name evidence="22" type="ORF">CHH72_19090</name>
</gene>
<comment type="caution">
    <text evidence="22">The sequence shown here is derived from an EMBL/GenBank/DDBJ whole genome shotgun (WGS) entry which is preliminary data.</text>
</comment>
<keyword evidence="7 17" id="KW-0067">ATP-binding</keyword>
<feature type="domain" description="YjeF N-terminal" evidence="21">
    <location>
        <begin position="9"/>
        <end position="217"/>
    </location>
</feature>
<dbReference type="PROSITE" id="PS01050">
    <property type="entry name" value="YJEF_C_2"/>
    <property type="match status" value="1"/>
</dbReference>
<evidence type="ECO:0000256" key="1">
    <source>
        <dbReference type="ARBA" id="ARBA00000013"/>
    </source>
</evidence>
<evidence type="ECO:0000313" key="23">
    <source>
        <dbReference type="Proteomes" id="UP000216207"/>
    </source>
</evidence>
<comment type="catalytic activity">
    <reaction evidence="16 17 19">
        <text>(6S)-NADPHX + ADP = AMP + phosphate + NADPH + H(+)</text>
        <dbReference type="Rhea" id="RHEA:32235"/>
        <dbReference type="ChEBI" id="CHEBI:15378"/>
        <dbReference type="ChEBI" id="CHEBI:43474"/>
        <dbReference type="ChEBI" id="CHEBI:57783"/>
        <dbReference type="ChEBI" id="CHEBI:64076"/>
        <dbReference type="ChEBI" id="CHEBI:456215"/>
        <dbReference type="ChEBI" id="CHEBI:456216"/>
        <dbReference type="EC" id="4.2.1.136"/>
    </reaction>
</comment>
<comment type="similarity">
    <text evidence="4 19">In the C-terminal section; belongs to the NnrD/CARKD family.</text>
</comment>
<dbReference type="RefSeq" id="WP_095237180.1">
    <property type="nucleotide sequence ID" value="NZ_NPCA01000060.1"/>
</dbReference>
<dbReference type="GO" id="GO:0052856">
    <property type="term" value="F:NAD(P)HX epimerase activity"/>
    <property type="evidence" value="ECO:0007669"/>
    <property type="project" value="UniProtKB-UniRule"/>
</dbReference>
<keyword evidence="13" id="KW-0511">Multifunctional enzyme</keyword>
<feature type="binding site" evidence="18">
    <location>
        <position position="160"/>
    </location>
    <ligand>
        <name>(6S)-NADPHX</name>
        <dbReference type="ChEBI" id="CHEBI:64076"/>
    </ligand>
</feature>
<dbReference type="GO" id="GO:0046872">
    <property type="term" value="F:metal ion binding"/>
    <property type="evidence" value="ECO:0007669"/>
    <property type="project" value="UniProtKB-UniRule"/>
</dbReference>
<evidence type="ECO:0000256" key="6">
    <source>
        <dbReference type="ARBA" id="ARBA00022741"/>
    </source>
</evidence>
<dbReference type="HAMAP" id="MF_01965">
    <property type="entry name" value="NADHX_dehydratase"/>
    <property type="match status" value="1"/>
</dbReference>
<dbReference type="PANTHER" id="PTHR12592">
    <property type="entry name" value="ATP-DEPENDENT (S)-NAD(P)H-HYDRATE DEHYDRATASE FAMILY MEMBER"/>
    <property type="match status" value="1"/>
</dbReference>
<dbReference type="HAMAP" id="MF_01966">
    <property type="entry name" value="NADHX_epimerase"/>
    <property type="match status" value="1"/>
</dbReference>
<feature type="binding site" evidence="18">
    <location>
        <position position="142"/>
    </location>
    <ligand>
        <name>(6S)-NADPHX</name>
        <dbReference type="ChEBI" id="CHEBI:64076"/>
    </ligand>
</feature>
<dbReference type="GO" id="GO:0046496">
    <property type="term" value="P:nicotinamide nucleotide metabolic process"/>
    <property type="evidence" value="ECO:0007669"/>
    <property type="project" value="UniProtKB-UniRule"/>
</dbReference>
<dbReference type="Proteomes" id="UP000216207">
    <property type="component" value="Unassembled WGS sequence"/>
</dbReference>
<dbReference type="InterPro" id="IPR029056">
    <property type="entry name" value="Ribokinase-like"/>
</dbReference>
<dbReference type="Gene3D" id="3.40.50.10260">
    <property type="entry name" value="YjeF N-terminal domain"/>
    <property type="match status" value="1"/>
</dbReference>
<protein>
    <recommendedName>
        <fullName evidence="19">Bifunctional NAD(P)H-hydrate repair enzyme</fullName>
    </recommendedName>
    <alternativeName>
        <fullName evidence="19">Nicotinamide nucleotide repair protein</fullName>
    </alternativeName>
    <domain>
        <recommendedName>
            <fullName evidence="19">ADP-dependent (S)-NAD(P)H-hydrate dehydratase</fullName>
            <ecNumber evidence="19">4.2.1.136</ecNumber>
        </recommendedName>
        <alternativeName>
            <fullName evidence="19">ADP-dependent NAD(P)HX dehydratase</fullName>
        </alternativeName>
    </domain>
    <domain>
        <recommendedName>
            <fullName evidence="19">NAD(P)H-hydrate epimerase</fullName>
            <ecNumber evidence="19">5.1.99.6</ecNumber>
        </recommendedName>
    </domain>
</protein>
<evidence type="ECO:0000256" key="5">
    <source>
        <dbReference type="ARBA" id="ARBA00022723"/>
    </source>
</evidence>
<comment type="catalytic activity">
    <reaction evidence="15 17 19">
        <text>(6S)-NADHX + ADP = AMP + phosphate + NADH + H(+)</text>
        <dbReference type="Rhea" id="RHEA:32223"/>
        <dbReference type="ChEBI" id="CHEBI:15378"/>
        <dbReference type="ChEBI" id="CHEBI:43474"/>
        <dbReference type="ChEBI" id="CHEBI:57945"/>
        <dbReference type="ChEBI" id="CHEBI:64074"/>
        <dbReference type="ChEBI" id="CHEBI:456215"/>
        <dbReference type="ChEBI" id="CHEBI:456216"/>
        <dbReference type="EC" id="4.2.1.136"/>
    </reaction>
</comment>
<dbReference type="PROSITE" id="PS51385">
    <property type="entry name" value="YJEF_N"/>
    <property type="match status" value="1"/>
</dbReference>
<dbReference type="EC" id="4.2.1.136" evidence="19"/>
<keyword evidence="11 18" id="KW-0413">Isomerase</keyword>
<keyword evidence="8 17" id="KW-0521">NADP</keyword>
<organism evidence="22 23">
    <name type="scientific">Shouchella clausii</name>
    <name type="common">Alkalihalobacillus clausii</name>
    <dbReference type="NCBI Taxonomy" id="79880"/>
    <lineage>
        <taxon>Bacteria</taxon>
        <taxon>Bacillati</taxon>
        <taxon>Bacillota</taxon>
        <taxon>Bacilli</taxon>
        <taxon>Bacillales</taxon>
        <taxon>Bacillaceae</taxon>
        <taxon>Shouchella</taxon>
    </lineage>
</organism>
<evidence type="ECO:0000256" key="14">
    <source>
        <dbReference type="ARBA" id="ARBA00025153"/>
    </source>
</evidence>
<evidence type="ECO:0000259" key="21">
    <source>
        <dbReference type="PROSITE" id="PS51385"/>
    </source>
</evidence>
<keyword evidence="5 18" id="KW-0479">Metal-binding</keyword>
<evidence type="ECO:0000313" key="22">
    <source>
        <dbReference type="EMBL" id="PAE87288.1"/>
    </source>
</evidence>
<feature type="binding site" evidence="17">
    <location>
        <position position="382"/>
    </location>
    <ligand>
        <name>(6S)-NADPHX</name>
        <dbReference type="ChEBI" id="CHEBI:64076"/>
    </ligand>
</feature>
<dbReference type="NCBIfam" id="TIGR00196">
    <property type="entry name" value="yjeF_cterm"/>
    <property type="match status" value="1"/>
</dbReference>
<evidence type="ECO:0000256" key="9">
    <source>
        <dbReference type="ARBA" id="ARBA00022958"/>
    </source>
</evidence>
<comment type="cofactor">
    <cofactor evidence="17">
        <name>Mg(2+)</name>
        <dbReference type="ChEBI" id="CHEBI:18420"/>
    </cofactor>
</comment>
<feature type="binding site" evidence="17">
    <location>
        <position position="331"/>
    </location>
    <ligand>
        <name>(6S)-NADPHX</name>
        <dbReference type="ChEBI" id="CHEBI:64076"/>
    </ligand>
</feature>
<dbReference type="Gene3D" id="3.40.1190.20">
    <property type="match status" value="1"/>
</dbReference>